<comment type="caution">
    <text evidence="1">The sequence shown here is derived from an EMBL/GenBank/DDBJ whole genome shotgun (WGS) entry which is preliminary data.</text>
</comment>
<name>A0A5M9J9S4_MONFR</name>
<organism evidence="1 2">
    <name type="scientific">Monilinia fructicola</name>
    <name type="common">Brown rot fungus</name>
    <name type="synonym">Ciboria fructicola</name>
    <dbReference type="NCBI Taxonomy" id="38448"/>
    <lineage>
        <taxon>Eukaryota</taxon>
        <taxon>Fungi</taxon>
        <taxon>Dikarya</taxon>
        <taxon>Ascomycota</taxon>
        <taxon>Pezizomycotina</taxon>
        <taxon>Leotiomycetes</taxon>
        <taxon>Helotiales</taxon>
        <taxon>Sclerotiniaceae</taxon>
        <taxon>Monilinia</taxon>
    </lineage>
</organism>
<evidence type="ECO:0000313" key="1">
    <source>
        <dbReference type="EMBL" id="KAA8565320.1"/>
    </source>
</evidence>
<sequence>MRGFKQFLDHPHNLRVILVICQAVLLFWRLTTCSRLFRDIYNLCAGSYCLRYETEDLGLNPVDIHQRCCEGRWMRCGASVDLGLRYSMKGALREGGRIG</sequence>
<evidence type="ECO:0000313" key="2">
    <source>
        <dbReference type="Proteomes" id="UP000322873"/>
    </source>
</evidence>
<keyword evidence="2" id="KW-1185">Reference proteome</keyword>
<protein>
    <submittedName>
        <fullName evidence="1">Uncharacterized protein</fullName>
    </submittedName>
</protein>
<dbReference type="AlphaFoldDB" id="A0A5M9J9S4"/>
<proteinExistence type="predicted"/>
<dbReference type="Proteomes" id="UP000322873">
    <property type="component" value="Unassembled WGS sequence"/>
</dbReference>
<dbReference type="EMBL" id="VICG01000014">
    <property type="protein sequence ID" value="KAA8565320.1"/>
    <property type="molecule type" value="Genomic_DNA"/>
</dbReference>
<gene>
    <name evidence="1" type="ORF">EYC84_011040</name>
</gene>
<accession>A0A5M9J9S4</accession>
<reference evidence="1 2" key="1">
    <citation type="submission" date="2019-06" db="EMBL/GenBank/DDBJ databases">
        <title>Genome Sequence of the Brown Rot Fungal Pathogen Monilinia fructicola.</title>
        <authorList>
            <person name="De Miccolis Angelini R.M."/>
            <person name="Landi L."/>
            <person name="Abate D."/>
            <person name="Pollastro S."/>
            <person name="Romanazzi G."/>
            <person name="Faretra F."/>
        </authorList>
    </citation>
    <scope>NUCLEOTIDE SEQUENCE [LARGE SCALE GENOMIC DNA]</scope>
    <source>
        <strain evidence="1 2">Mfrc123</strain>
    </source>
</reference>